<evidence type="ECO:0008006" key="3">
    <source>
        <dbReference type="Google" id="ProtNLM"/>
    </source>
</evidence>
<dbReference type="Gene3D" id="1.25.40.10">
    <property type="entry name" value="Tetratricopeptide repeat domain"/>
    <property type="match status" value="1"/>
</dbReference>
<evidence type="ECO:0000313" key="1">
    <source>
        <dbReference type="EMBL" id="MFC6661141.1"/>
    </source>
</evidence>
<protein>
    <recommendedName>
        <fullName evidence="3">Tetratricopeptide repeat protein</fullName>
    </recommendedName>
</protein>
<dbReference type="SUPFAM" id="SSF48452">
    <property type="entry name" value="TPR-like"/>
    <property type="match status" value="1"/>
</dbReference>
<gene>
    <name evidence="1" type="ORF">ACFP90_12890</name>
</gene>
<proteinExistence type="predicted"/>
<dbReference type="Proteomes" id="UP001596317">
    <property type="component" value="Unassembled WGS sequence"/>
</dbReference>
<evidence type="ECO:0000313" key="2">
    <source>
        <dbReference type="Proteomes" id="UP001596317"/>
    </source>
</evidence>
<organism evidence="1 2">
    <name type="scientific">Deinococcus multiflagellatus</name>
    <dbReference type="NCBI Taxonomy" id="1656887"/>
    <lineage>
        <taxon>Bacteria</taxon>
        <taxon>Thermotogati</taxon>
        <taxon>Deinococcota</taxon>
        <taxon>Deinococci</taxon>
        <taxon>Deinococcales</taxon>
        <taxon>Deinococcaceae</taxon>
        <taxon>Deinococcus</taxon>
    </lineage>
</organism>
<reference evidence="2" key="1">
    <citation type="journal article" date="2019" name="Int. J. Syst. Evol. Microbiol.">
        <title>The Global Catalogue of Microorganisms (GCM) 10K type strain sequencing project: providing services to taxonomists for standard genome sequencing and annotation.</title>
        <authorList>
            <consortium name="The Broad Institute Genomics Platform"/>
            <consortium name="The Broad Institute Genome Sequencing Center for Infectious Disease"/>
            <person name="Wu L."/>
            <person name="Ma J."/>
        </authorList>
    </citation>
    <scope>NUCLEOTIDE SEQUENCE [LARGE SCALE GENOMIC DNA]</scope>
    <source>
        <strain evidence="2">CCUG 63830</strain>
    </source>
</reference>
<accession>A0ABW1ZJN5</accession>
<dbReference type="RefSeq" id="WP_380056504.1">
    <property type="nucleotide sequence ID" value="NZ_JBHSWB010000001.1"/>
</dbReference>
<comment type="caution">
    <text evidence="1">The sequence shown here is derived from an EMBL/GenBank/DDBJ whole genome shotgun (WGS) entry which is preliminary data.</text>
</comment>
<dbReference type="InterPro" id="IPR011990">
    <property type="entry name" value="TPR-like_helical_dom_sf"/>
</dbReference>
<keyword evidence="2" id="KW-1185">Reference proteome</keyword>
<dbReference type="EMBL" id="JBHSWB010000001">
    <property type="protein sequence ID" value="MFC6661141.1"/>
    <property type="molecule type" value="Genomic_DNA"/>
</dbReference>
<sequence length="209" mass="22113">MVAEARALLDEAPDHPAAQAALVAALDALGEWQAVLAATEDDPAALPLAPLAFRAQALAELGQLPQALAAARLGLERLAPEDHNGRAHLQLEDVLYRTLLNQGDLDEAEAGLRAALGVAHDPLRRMGLLDILARLYQRRGDYHLCLHLGREAAALLPAVPALSGAAAERAWRTLSSLGAAPFTCRCGPRPKPTCAPPTNCLCARAMWPA</sequence>
<name>A0ABW1ZJN5_9DEIO</name>